<keyword evidence="3 5" id="KW-0560">Oxidoreductase</keyword>
<feature type="binding site" evidence="5">
    <location>
        <position position="273"/>
    </location>
    <ligand>
        <name>substrate</name>
    </ligand>
</feature>
<feature type="binding site" evidence="5">
    <location>
        <position position="144"/>
    </location>
    <ligand>
        <name>NADP(+)</name>
        <dbReference type="ChEBI" id="CHEBI:58349"/>
    </ligand>
</feature>
<dbReference type="GO" id="GO:0016853">
    <property type="term" value="F:isomerase activity"/>
    <property type="evidence" value="ECO:0007669"/>
    <property type="project" value="UniProtKB-KW"/>
</dbReference>
<organism evidence="7 8">
    <name type="scientific">Candidatus Woesebacteria bacterium GW2011_GWA1_41_13b</name>
    <dbReference type="NCBI Taxonomy" id="1618555"/>
    <lineage>
        <taxon>Bacteria</taxon>
        <taxon>Candidatus Woeseibacteriota</taxon>
    </lineage>
</organism>
<dbReference type="GO" id="GO:0070401">
    <property type="term" value="F:NADP+ binding"/>
    <property type="evidence" value="ECO:0007669"/>
    <property type="project" value="UniProtKB-UniRule"/>
</dbReference>
<dbReference type="Gene3D" id="3.40.50.720">
    <property type="entry name" value="NAD(P)-binding Rossmann-like Domain"/>
    <property type="match status" value="1"/>
</dbReference>
<dbReference type="InterPro" id="IPR001509">
    <property type="entry name" value="Epimerase_deHydtase"/>
</dbReference>
<comment type="similarity">
    <text evidence="1 5">Belongs to the NAD(P)-dependent epimerase/dehydratase family. Fucose synthase subfamily.</text>
</comment>
<dbReference type="Gene3D" id="3.90.25.10">
    <property type="entry name" value="UDP-galactose 4-epimerase, domain 1"/>
    <property type="match status" value="1"/>
</dbReference>
<feature type="active site" description="Proton donor/acceptor" evidence="5">
    <location>
        <position position="140"/>
    </location>
</feature>
<evidence type="ECO:0000256" key="2">
    <source>
        <dbReference type="ARBA" id="ARBA00022857"/>
    </source>
</evidence>
<evidence type="ECO:0000313" key="8">
    <source>
        <dbReference type="Proteomes" id="UP000034676"/>
    </source>
</evidence>
<feature type="binding site" evidence="5">
    <location>
        <position position="183"/>
    </location>
    <ligand>
        <name>NADP(+)</name>
        <dbReference type="ChEBI" id="CHEBI:58349"/>
    </ligand>
</feature>
<feature type="binding site" evidence="5">
    <location>
        <position position="213"/>
    </location>
    <ligand>
        <name>substrate</name>
    </ligand>
</feature>
<accession>A0A0G0URV4</accession>
<dbReference type="UniPathway" id="UPA00128">
    <property type="reaction ID" value="UER00191"/>
</dbReference>
<feature type="site" description="Important for catalytic activity" evidence="5">
    <location>
        <position position="111"/>
    </location>
</feature>
<feature type="binding site" evidence="5">
    <location>
        <position position="191"/>
    </location>
    <ligand>
        <name>substrate</name>
    </ligand>
</feature>
<feature type="domain" description="NAD-dependent epimerase/dehydratase" evidence="6">
    <location>
        <begin position="9"/>
        <end position="241"/>
    </location>
</feature>
<dbReference type="EMBL" id="LCAO01000011">
    <property type="protein sequence ID" value="KKR91468.1"/>
    <property type="molecule type" value="Genomic_DNA"/>
</dbReference>
<keyword evidence="5" id="KW-0511">Multifunctional enzyme</keyword>
<dbReference type="AlphaFoldDB" id="A0A0G0URV4"/>
<dbReference type="HAMAP" id="MF_00956">
    <property type="entry name" value="GDP_fucose_synth"/>
    <property type="match status" value="1"/>
</dbReference>
<dbReference type="PANTHER" id="PTHR43238:SF1">
    <property type="entry name" value="GDP-L-FUCOSE SYNTHASE"/>
    <property type="match status" value="1"/>
</dbReference>
<dbReference type="Pfam" id="PF01370">
    <property type="entry name" value="Epimerase"/>
    <property type="match status" value="1"/>
</dbReference>
<evidence type="ECO:0000256" key="1">
    <source>
        <dbReference type="ARBA" id="ARBA00005959"/>
    </source>
</evidence>
<feature type="binding site" evidence="5">
    <location>
        <begin position="12"/>
        <end position="18"/>
    </location>
    <ligand>
        <name>NADP(+)</name>
        <dbReference type="ChEBI" id="CHEBI:58349"/>
    </ligand>
</feature>
<comment type="caution">
    <text evidence="7">The sequence shown here is derived from an EMBL/GenBank/DDBJ whole genome shotgun (WGS) entry which is preliminary data.</text>
</comment>
<dbReference type="EC" id="1.1.1.271" evidence="5"/>
<reference evidence="7 8" key="1">
    <citation type="journal article" date="2015" name="Nature">
        <title>rRNA introns, odd ribosomes, and small enigmatic genomes across a large radiation of phyla.</title>
        <authorList>
            <person name="Brown C.T."/>
            <person name="Hug L.A."/>
            <person name="Thomas B.C."/>
            <person name="Sharon I."/>
            <person name="Castelle C.J."/>
            <person name="Singh A."/>
            <person name="Wilkins M.J."/>
            <person name="Williams K.H."/>
            <person name="Banfield J.F."/>
        </authorList>
    </citation>
    <scope>NUCLEOTIDE SEQUENCE [LARGE SCALE GENOMIC DNA]</scope>
</reference>
<dbReference type="Proteomes" id="UP000034676">
    <property type="component" value="Unassembled WGS sequence"/>
</dbReference>
<feature type="binding site" evidence="5">
    <location>
        <position position="206"/>
    </location>
    <ligand>
        <name>substrate</name>
    </ligand>
</feature>
<dbReference type="SUPFAM" id="SSF51735">
    <property type="entry name" value="NAD(P)-binding Rossmann-fold domains"/>
    <property type="match status" value="1"/>
</dbReference>
<sequence>MDFDNNNFLITGGYGFLGSWIFDALRKRGVPEANIARYHSSEFDLTKREHCRLAIEASNPDIIIHAAGFVGGIGLNQAQPGKLLYDNLVMGVELIEAAREMRTKKMVVVGTVCAYPKFTPVPFSEDNLWGGYPEETNAAYGLAKKMLLVQLQAYRQQYGFQGVYLLPVNLYGPGDHFEEHTSHVIPALIRKIDRAIRLNEPELEVWGTGNASREFLFVEDAAQAIVSAAEFYNKADPVNIGSGHEITIRDLVTLLCHLMGYSGAIRWDTLKPDGQPRRCLDTSRAEQEFGFKASTPFEVGLKKTIDWYRGSVRA</sequence>
<gene>
    <name evidence="5" type="primary">fcl</name>
    <name evidence="7" type="ORF">UU42_C0011G0014</name>
</gene>
<comment type="function">
    <text evidence="5">Catalyzes the two-step NADP-dependent conversion of GDP-4-dehydro-6-deoxy-D-mannose to GDP-fucose, involving an epimerase and a reductase reaction.</text>
</comment>
<comment type="caution">
    <text evidence="5">Lacks conserved residue(s) required for the propagation of feature annotation.</text>
</comment>
<comment type="pathway">
    <text evidence="5">Nucleotide-sugar biosynthesis; GDP-L-fucose biosynthesis via de novo pathway; GDP-L-fucose from GDP-alpha-D-mannose: step 2/2.</text>
</comment>
<name>A0A0G0URV4_9BACT</name>
<evidence type="ECO:0000256" key="4">
    <source>
        <dbReference type="ARBA" id="ARBA00023235"/>
    </source>
</evidence>
<dbReference type="GO" id="GO:0042351">
    <property type="term" value="P:'de novo' GDP-L-fucose biosynthetic process"/>
    <property type="evidence" value="ECO:0007669"/>
    <property type="project" value="UniProtKB-UniRule"/>
</dbReference>
<keyword evidence="2 5" id="KW-0521">NADP</keyword>
<proteinExistence type="inferred from homology"/>
<evidence type="ECO:0000313" key="7">
    <source>
        <dbReference type="EMBL" id="KKR91468.1"/>
    </source>
</evidence>
<keyword evidence="4 5" id="KW-0413">Isomerase</keyword>
<feature type="site" description="Important for catalytic activity" evidence="5">
    <location>
        <position position="113"/>
    </location>
</feature>
<comment type="catalytic activity">
    <reaction evidence="5">
        <text>GDP-beta-L-fucose + NADP(+) = GDP-4-dehydro-alpha-D-rhamnose + NADPH + H(+)</text>
        <dbReference type="Rhea" id="RHEA:18885"/>
        <dbReference type="ChEBI" id="CHEBI:15378"/>
        <dbReference type="ChEBI" id="CHEBI:57273"/>
        <dbReference type="ChEBI" id="CHEBI:57783"/>
        <dbReference type="ChEBI" id="CHEBI:57964"/>
        <dbReference type="ChEBI" id="CHEBI:58349"/>
        <dbReference type="EC" id="1.1.1.271"/>
    </reaction>
</comment>
<feature type="binding site" evidence="5">
    <location>
        <begin position="167"/>
        <end position="170"/>
    </location>
    <ligand>
        <name>NADP(+)</name>
        <dbReference type="ChEBI" id="CHEBI:58349"/>
    </ligand>
</feature>
<dbReference type="GO" id="GO:0050577">
    <property type="term" value="F:GDP-L-fucose synthase activity"/>
    <property type="evidence" value="ECO:0007669"/>
    <property type="project" value="UniProtKB-UniRule"/>
</dbReference>
<dbReference type="CDD" id="cd05239">
    <property type="entry name" value="GDP_FS_SDR_e"/>
    <property type="match status" value="1"/>
</dbReference>
<dbReference type="InterPro" id="IPR028614">
    <property type="entry name" value="GDP_fucose/colitose_synth"/>
</dbReference>
<dbReference type="PANTHER" id="PTHR43238">
    <property type="entry name" value="GDP-L-FUCOSE SYNTHASE"/>
    <property type="match status" value="1"/>
</dbReference>
<protein>
    <recommendedName>
        <fullName evidence="5">GDP-L-fucose synthase</fullName>
        <ecNumber evidence="5">1.1.1.271</ecNumber>
    </recommendedName>
    <alternativeName>
        <fullName evidence="5">GDP-4-keto-6-deoxy-D-mannose-3,5-epimerase-4-reductase</fullName>
    </alternativeName>
</protein>
<evidence type="ECO:0000259" key="6">
    <source>
        <dbReference type="Pfam" id="PF01370"/>
    </source>
</evidence>
<evidence type="ECO:0000256" key="5">
    <source>
        <dbReference type="HAMAP-Rule" id="MF_00956"/>
    </source>
</evidence>
<dbReference type="InterPro" id="IPR036291">
    <property type="entry name" value="NAD(P)-bd_dom_sf"/>
</dbReference>
<evidence type="ECO:0000256" key="3">
    <source>
        <dbReference type="ARBA" id="ARBA00023002"/>
    </source>
</evidence>